<dbReference type="Pfam" id="PF13432">
    <property type="entry name" value="TPR_16"/>
    <property type="match status" value="1"/>
</dbReference>
<evidence type="ECO:0000256" key="1">
    <source>
        <dbReference type="PROSITE-ProRule" id="PRU00339"/>
    </source>
</evidence>
<evidence type="ECO:0000313" key="3">
    <source>
        <dbReference type="EMBL" id="QED29061.1"/>
    </source>
</evidence>
<dbReference type="PANTHER" id="PTHR44366">
    <property type="entry name" value="UDP-N-ACETYLGLUCOSAMINE--PEPTIDE N-ACETYLGLUCOSAMINYLTRANSFERASE 110 KDA SUBUNIT"/>
    <property type="match status" value="1"/>
</dbReference>
<proteinExistence type="predicted"/>
<dbReference type="OrthoDB" id="5488137at2"/>
<dbReference type="AlphaFoldDB" id="A0A5B8XV52"/>
<dbReference type="InterPro" id="IPR019734">
    <property type="entry name" value="TPR_rpt"/>
</dbReference>
<keyword evidence="1" id="KW-0802">TPR repeat</keyword>
<dbReference type="GO" id="GO:0006493">
    <property type="term" value="P:protein O-linked glycosylation"/>
    <property type="evidence" value="ECO:0007669"/>
    <property type="project" value="InterPro"/>
</dbReference>
<dbReference type="SUPFAM" id="SSF48452">
    <property type="entry name" value="TPR-like"/>
    <property type="match status" value="1"/>
</dbReference>
<feature type="region of interest" description="Disordered" evidence="2">
    <location>
        <begin position="19"/>
        <end position="74"/>
    </location>
</feature>
<feature type="repeat" description="TPR" evidence="1">
    <location>
        <begin position="109"/>
        <end position="142"/>
    </location>
</feature>
<evidence type="ECO:0000313" key="4">
    <source>
        <dbReference type="Proteomes" id="UP000321595"/>
    </source>
</evidence>
<dbReference type="KEGG" id="bbae:FRD01_17815"/>
<feature type="compositionally biased region" description="Acidic residues" evidence="2">
    <location>
        <begin position="56"/>
        <end position="71"/>
    </location>
</feature>
<dbReference type="PROSITE" id="PS50293">
    <property type="entry name" value="TPR_REGION"/>
    <property type="match status" value="1"/>
</dbReference>
<organism evidence="3 4">
    <name type="scientific">Microvenator marinus</name>
    <dbReference type="NCBI Taxonomy" id="2600177"/>
    <lineage>
        <taxon>Bacteria</taxon>
        <taxon>Deltaproteobacteria</taxon>
        <taxon>Bradymonadales</taxon>
        <taxon>Microvenatoraceae</taxon>
        <taxon>Microvenator</taxon>
    </lineage>
</organism>
<dbReference type="PROSITE" id="PS51257">
    <property type="entry name" value="PROKAR_LIPOPROTEIN"/>
    <property type="match status" value="1"/>
</dbReference>
<gene>
    <name evidence="3" type="ORF">FRD01_17815</name>
</gene>
<dbReference type="PROSITE" id="PS50005">
    <property type="entry name" value="TPR"/>
    <property type="match status" value="4"/>
</dbReference>
<keyword evidence="4" id="KW-1185">Reference proteome</keyword>
<dbReference type="EMBL" id="CP042467">
    <property type="protein sequence ID" value="QED29061.1"/>
    <property type="molecule type" value="Genomic_DNA"/>
</dbReference>
<dbReference type="SMART" id="SM00028">
    <property type="entry name" value="TPR"/>
    <property type="match status" value="5"/>
</dbReference>
<dbReference type="Gene3D" id="1.25.40.10">
    <property type="entry name" value="Tetratricopeptide repeat domain"/>
    <property type="match status" value="3"/>
</dbReference>
<dbReference type="Proteomes" id="UP000321595">
    <property type="component" value="Chromosome"/>
</dbReference>
<dbReference type="GO" id="GO:0097363">
    <property type="term" value="F:protein O-acetylglucosaminyltransferase activity"/>
    <property type="evidence" value="ECO:0007669"/>
    <property type="project" value="TreeGrafter"/>
</dbReference>
<dbReference type="Pfam" id="PF13414">
    <property type="entry name" value="TPR_11"/>
    <property type="match status" value="1"/>
</dbReference>
<dbReference type="RefSeq" id="WP_146962041.1">
    <property type="nucleotide sequence ID" value="NZ_CP042467.1"/>
</dbReference>
<reference evidence="3 4" key="1">
    <citation type="submission" date="2019-08" db="EMBL/GenBank/DDBJ databases">
        <authorList>
            <person name="Liang Q."/>
        </authorList>
    </citation>
    <scope>NUCLEOTIDE SEQUENCE [LARGE SCALE GENOMIC DNA]</scope>
    <source>
        <strain evidence="3 4">V1718</strain>
    </source>
</reference>
<dbReference type="InterPro" id="IPR011990">
    <property type="entry name" value="TPR-like_helical_dom_sf"/>
</dbReference>
<evidence type="ECO:0000256" key="2">
    <source>
        <dbReference type="SAM" id="MobiDB-lite"/>
    </source>
</evidence>
<dbReference type="Pfam" id="PF14559">
    <property type="entry name" value="TPR_19"/>
    <property type="match status" value="1"/>
</dbReference>
<feature type="repeat" description="TPR" evidence="1">
    <location>
        <begin position="245"/>
        <end position="278"/>
    </location>
</feature>
<dbReference type="PANTHER" id="PTHR44366:SF1">
    <property type="entry name" value="UDP-N-ACETYLGLUCOSAMINE--PEPTIDE N-ACETYLGLUCOSAMINYLTRANSFERASE 110 KDA SUBUNIT"/>
    <property type="match status" value="1"/>
</dbReference>
<dbReference type="InterPro" id="IPR037919">
    <property type="entry name" value="OGT"/>
</dbReference>
<name>A0A5B8XV52_9DELT</name>
<sequence>MKKIILLAIGTSFVLACSGSPEKKDESVVEESVATEDMPATEDLMKDVQEMPSTDSLDDGSAESSSDESELDAGSAAMIRDAMESAKRGDLKSAQSSLESILTQPGAAYLAAYNLGVIHERQGQYEQSARRYFESLQKNPNFSPALINLVRLYLRQDRVQDAERLADRFANQRPDVLSHRVAGLEVGLYKGAYEDVIRKAKEVLRRDEKNVDAMVAMAQANFNLGRFELARSVVVRAVELDGSRADLFNIYGLVELKLDKKPAAIANFRKAVELRPQFPEARNNLGLLYHEARDFEAARLQFEEAVRVFPDYKHAFLNLGSAYKGLSRFRDAELAFKRAIEIDPQFADAHFNLAILYLDSDIPGMDPIARLQKSVDTFGQYKAVNKTMAKDDPANKYLEEARKAIEIEKQKQEMMREAQKGEES</sequence>
<accession>A0A5B8XV52</accession>
<feature type="repeat" description="TPR" evidence="1">
    <location>
        <begin position="313"/>
        <end position="346"/>
    </location>
</feature>
<feature type="repeat" description="TPR" evidence="1">
    <location>
        <begin position="279"/>
        <end position="312"/>
    </location>
</feature>
<protein>
    <submittedName>
        <fullName evidence="3">Tetratricopeptide repeat protein</fullName>
    </submittedName>
</protein>